<protein>
    <submittedName>
        <fullName evidence="2">TerB family tellurite resistance protein</fullName>
    </submittedName>
</protein>
<dbReference type="InterPro" id="IPR007791">
    <property type="entry name" value="DjlA_N"/>
</dbReference>
<feature type="domain" description="Co-chaperone DjlA N-terminal" evidence="1">
    <location>
        <begin position="24"/>
        <end position="137"/>
    </location>
</feature>
<dbReference type="InterPro" id="IPR029024">
    <property type="entry name" value="TerB-like"/>
</dbReference>
<proteinExistence type="predicted"/>
<evidence type="ECO:0000313" key="2">
    <source>
        <dbReference type="EMBL" id="TYB80969.1"/>
    </source>
</evidence>
<accession>A0A5D0RIQ2</accession>
<evidence type="ECO:0000313" key="3">
    <source>
        <dbReference type="Proteomes" id="UP000322080"/>
    </source>
</evidence>
<dbReference type="Proteomes" id="UP000322080">
    <property type="component" value="Unassembled WGS sequence"/>
</dbReference>
<dbReference type="RefSeq" id="WP_148378032.1">
    <property type="nucleotide sequence ID" value="NZ_VSIY01000009.1"/>
</dbReference>
<sequence>MFTEFLQRLTGHAPDKPLPELDARLAVGALLVRVAKTDQHYAFEEIVKIDNILASRFDLNPVEAAKMRADCERLAADAPDSSEFTALVHKAVPYSERAALLDALWQVSLADRALKPEEEGFLGRIATALGIAEGDANGIANRHRS</sequence>
<dbReference type="AlphaFoldDB" id="A0A5D0RIQ2"/>
<dbReference type="CDD" id="cd07313">
    <property type="entry name" value="terB_like_2"/>
    <property type="match status" value="1"/>
</dbReference>
<reference evidence="2 3" key="1">
    <citation type="submission" date="2019-08" db="EMBL/GenBank/DDBJ databases">
        <title>Identification of a novel species of the genus Boseongicola.</title>
        <authorList>
            <person name="Zhang X.-Q."/>
        </authorList>
    </citation>
    <scope>NUCLEOTIDE SEQUENCE [LARGE SCALE GENOMIC DNA]</scope>
    <source>
        <strain evidence="2 3">HY14</strain>
    </source>
</reference>
<evidence type="ECO:0000259" key="1">
    <source>
        <dbReference type="Pfam" id="PF05099"/>
    </source>
</evidence>
<gene>
    <name evidence="2" type="ORF">FVF75_10990</name>
</gene>
<keyword evidence="3" id="KW-1185">Reference proteome</keyword>
<organism evidence="2 3">
    <name type="scientific">Maritimibacter fusiformis</name>
    <dbReference type="NCBI Taxonomy" id="2603819"/>
    <lineage>
        <taxon>Bacteria</taxon>
        <taxon>Pseudomonadati</taxon>
        <taxon>Pseudomonadota</taxon>
        <taxon>Alphaproteobacteria</taxon>
        <taxon>Rhodobacterales</taxon>
        <taxon>Roseobacteraceae</taxon>
        <taxon>Maritimibacter</taxon>
    </lineage>
</organism>
<dbReference type="Gene3D" id="1.10.3680.10">
    <property type="entry name" value="TerB-like"/>
    <property type="match status" value="1"/>
</dbReference>
<dbReference type="SUPFAM" id="SSF158682">
    <property type="entry name" value="TerB-like"/>
    <property type="match status" value="1"/>
</dbReference>
<name>A0A5D0RIQ2_9RHOB</name>
<comment type="caution">
    <text evidence="2">The sequence shown here is derived from an EMBL/GenBank/DDBJ whole genome shotgun (WGS) entry which is preliminary data.</text>
</comment>
<dbReference type="Pfam" id="PF05099">
    <property type="entry name" value="TerB"/>
    <property type="match status" value="1"/>
</dbReference>
<dbReference type="EMBL" id="VSIY01000009">
    <property type="protein sequence ID" value="TYB80969.1"/>
    <property type="molecule type" value="Genomic_DNA"/>
</dbReference>